<evidence type="ECO:0000313" key="2">
    <source>
        <dbReference type="Proteomes" id="UP000198615"/>
    </source>
</evidence>
<proteinExistence type="predicted"/>
<sequence>MRGSKHHYELTDGVGKCSVPMWQFGMECFCDKPAFGERPEVPMFRDGYTGRMFRSDFKYDGYVPGLACPAHGGPPCPGIEIEPGVFSGCAASQGDCPTCGQ</sequence>
<name>A0A8G2BI79_9PROT</name>
<accession>A0A8G2BI79</accession>
<comment type="caution">
    <text evidence="1">The sequence shown here is derived from an EMBL/GenBank/DDBJ whole genome shotgun (WGS) entry which is preliminary data.</text>
</comment>
<dbReference type="EMBL" id="FNBW01000007">
    <property type="protein sequence ID" value="SDF84176.1"/>
    <property type="molecule type" value="Genomic_DNA"/>
</dbReference>
<evidence type="ECO:0000313" key="1">
    <source>
        <dbReference type="EMBL" id="SDF84176.1"/>
    </source>
</evidence>
<organism evidence="1 2">
    <name type="scientific">Thalassobaculum litoreum DSM 18839</name>
    <dbReference type="NCBI Taxonomy" id="1123362"/>
    <lineage>
        <taxon>Bacteria</taxon>
        <taxon>Pseudomonadati</taxon>
        <taxon>Pseudomonadota</taxon>
        <taxon>Alphaproteobacteria</taxon>
        <taxon>Rhodospirillales</taxon>
        <taxon>Thalassobaculaceae</taxon>
        <taxon>Thalassobaculum</taxon>
    </lineage>
</organism>
<protein>
    <submittedName>
        <fullName evidence="1">Uncharacterized protein</fullName>
    </submittedName>
</protein>
<keyword evidence="2" id="KW-1185">Reference proteome</keyword>
<dbReference type="Proteomes" id="UP000198615">
    <property type="component" value="Unassembled WGS sequence"/>
</dbReference>
<reference evidence="1 2" key="1">
    <citation type="submission" date="2016-10" db="EMBL/GenBank/DDBJ databases">
        <authorList>
            <person name="Varghese N."/>
            <person name="Submissions S."/>
        </authorList>
    </citation>
    <scope>NUCLEOTIDE SEQUENCE [LARGE SCALE GENOMIC DNA]</scope>
    <source>
        <strain evidence="1 2">DSM 18839</strain>
    </source>
</reference>
<gene>
    <name evidence="1" type="ORF">SAMN05660686_02499</name>
</gene>
<dbReference type="AlphaFoldDB" id="A0A8G2BI79"/>